<reference evidence="1 2" key="2">
    <citation type="submission" date="2020-08" db="EMBL/GenBank/DDBJ databases">
        <authorList>
            <person name="Ueki A."/>
            <person name="Tonouchi A."/>
        </authorList>
    </citation>
    <scope>NUCLEOTIDE SEQUENCE [LARGE SCALE GENOMIC DNA]</scope>
    <source>
        <strain evidence="1 2">CTTW</strain>
    </source>
</reference>
<protein>
    <submittedName>
        <fullName evidence="1">Uncharacterized protein</fullName>
    </submittedName>
</protein>
<accession>A0A7I8DQ18</accession>
<evidence type="ECO:0000313" key="2">
    <source>
        <dbReference type="Proteomes" id="UP000515703"/>
    </source>
</evidence>
<gene>
    <name evidence="1" type="ORF">bsdcttw_35300</name>
</gene>
<organism evidence="1 2">
    <name type="scientific">Anaerocolumna chitinilytica</name>
    <dbReference type="NCBI Taxonomy" id="1727145"/>
    <lineage>
        <taxon>Bacteria</taxon>
        <taxon>Bacillati</taxon>
        <taxon>Bacillota</taxon>
        <taxon>Clostridia</taxon>
        <taxon>Lachnospirales</taxon>
        <taxon>Lachnospiraceae</taxon>
        <taxon>Anaerocolumna</taxon>
    </lineage>
</organism>
<proteinExistence type="predicted"/>
<dbReference type="AlphaFoldDB" id="A0A7I8DQ18"/>
<sequence>METKSYTISFFGLDPQYYTNAIIGDIWNAEATRVYQETGISITGEVHDRYFVNPEIGELNGSIIFLIESKKVPDEEATDQDYWNAYREVAEKVRARLGNPRMNLTEETINITYFEKI</sequence>
<dbReference type="RefSeq" id="WP_185256153.1">
    <property type="nucleotide sequence ID" value="NZ_AP023368.1"/>
</dbReference>
<dbReference type="KEGG" id="acht:bsdcttw_35300"/>
<dbReference type="Proteomes" id="UP000515703">
    <property type="component" value="Chromosome"/>
</dbReference>
<reference evidence="1 2" key="1">
    <citation type="submission" date="2020-08" db="EMBL/GenBank/DDBJ databases">
        <title>Draft genome sequencing of an Anaerocolumna strain isolated from anoxic soil subjected to BSD treatment.</title>
        <authorList>
            <person name="Uek A."/>
            <person name="Tonouchi A."/>
        </authorList>
    </citation>
    <scope>NUCLEOTIDE SEQUENCE [LARGE SCALE GENOMIC DNA]</scope>
    <source>
        <strain evidence="1 2">CTTW</strain>
    </source>
</reference>
<dbReference type="EMBL" id="AP023368">
    <property type="protein sequence ID" value="BCK00490.1"/>
    <property type="molecule type" value="Genomic_DNA"/>
</dbReference>
<name>A0A7I8DQ18_9FIRM</name>
<keyword evidence="2" id="KW-1185">Reference proteome</keyword>
<evidence type="ECO:0000313" key="1">
    <source>
        <dbReference type="EMBL" id="BCK00490.1"/>
    </source>
</evidence>